<dbReference type="GO" id="GO:0008483">
    <property type="term" value="F:transaminase activity"/>
    <property type="evidence" value="ECO:0007669"/>
    <property type="project" value="UniProtKB-KW"/>
</dbReference>
<dbReference type="InterPro" id="IPR015424">
    <property type="entry name" value="PyrdxlP-dep_Trfase"/>
</dbReference>
<evidence type="ECO:0000313" key="8">
    <source>
        <dbReference type="Proteomes" id="UP000051638"/>
    </source>
</evidence>
<dbReference type="EC" id="4.4.1.13" evidence="2"/>
<dbReference type="InterPro" id="IPR027619">
    <property type="entry name" value="C-S_lyase_PatB-like"/>
</dbReference>
<accession>A0A0R2D8K8</accession>
<dbReference type="InterPro" id="IPR004839">
    <property type="entry name" value="Aminotransferase_I/II_large"/>
</dbReference>
<dbReference type="EMBL" id="AYYI01000007">
    <property type="protein sequence ID" value="KRM99698.1"/>
    <property type="molecule type" value="Genomic_DNA"/>
</dbReference>
<dbReference type="RefSeq" id="WP_057873090.1">
    <property type="nucleotide sequence ID" value="NZ_AYYI01000007.1"/>
</dbReference>
<evidence type="ECO:0000256" key="3">
    <source>
        <dbReference type="ARBA" id="ARBA00022898"/>
    </source>
</evidence>
<dbReference type="OrthoDB" id="9802872at2"/>
<evidence type="ECO:0000259" key="6">
    <source>
        <dbReference type="Pfam" id="PF00155"/>
    </source>
</evidence>
<dbReference type="PANTHER" id="PTHR43525">
    <property type="entry name" value="PROTEIN MALY"/>
    <property type="match status" value="1"/>
</dbReference>
<evidence type="ECO:0000256" key="4">
    <source>
        <dbReference type="ARBA" id="ARBA00023239"/>
    </source>
</evidence>
<comment type="cofactor">
    <cofactor evidence="1">
        <name>pyridoxal 5'-phosphate</name>
        <dbReference type="ChEBI" id="CHEBI:597326"/>
    </cofactor>
</comment>
<dbReference type="CDD" id="cd00609">
    <property type="entry name" value="AAT_like"/>
    <property type="match status" value="1"/>
</dbReference>
<dbReference type="InterPro" id="IPR015421">
    <property type="entry name" value="PyrdxlP-dep_Trfase_major"/>
</dbReference>
<reference evidence="7 8" key="1">
    <citation type="journal article" date="2015" name="Genome Announc.">
        <title>Expanding the biotechnology potential of lactobacilli through comparative genomics of 213 strains and associated genera.</title>
        <authorList>
            <person name="Sun Z."/>
            <person name="Harris H.M."/>
            <person name="McCann A."/>
            <person name="Guo C."/>
            <person name="Argimon S."/>
            <person name="Zhang W."/>
            <person name="Yang X."/>
            <person name="Jeffery I.B."/>
            <person name="Cooney J.C."/>
            <person name="Kagawa T.F."/>
            <person name="Liu W."/>
            <person name="Song Y."/>
            <person name="Salvetti E."/>
            <person name="Wrobel A."/>
            <person name="Rasinkangas P."/>
            <person name="Parkhill J."/>
            <person name="Rea M.C."/>
            <person name="O'Sullivan O."/>
            <person name="Ritari J."/>
            <person name="Douillard F.P."/>
            <person name="Paul Ross R."/>
            <person name="Yang R."/>
            <person name="Briner A.E."/>
            <person name="Felis G.E."/>
            <person name="de Vos W.M."/>
            <person name="Barrangou R."/>
            <person name="Klaenhammer T.R."/>
            <person name="Caufield P.W."/>
            <person name="Cui Y."/>
            <person name="Zhang H."/>
            <person name="O'Toole P.W."/>
        </authorList>
    </citation>
    <scope>NUCLEOTIDE SEQUENCE [LARGE SCALE GENOMIC DNA]</scope>
    <source>
        <strain evidence="7 8">DSM 20253</strain>
    </source>
</reference>
<keyword evidence="7" id="KW-0032">Aminotransferase</keyword>
<organism evidence="7 8">
    <name type="scientific">Loigolactobacillus rennini DSM 20253</name>
    <dbReference type="NCBI Taxonomy" id="1423796"/>
    <lineage>
        <taxon>Bacteria</taxon>
        <taxon>Bacillati</taxon>
        <taxon>Bacillota</taxon>
        <taxon>Bacilli</taxon>
        <taxon>Lactobacillales</taxon>
        <taxon>Lactobacillaceae</taxon>
        <taxon>Loigolactobacillus</taxon>
    </lineage>
</organism>
<gene>
    <name evidence="7" type="ORF">FC24_GL002001</name>
</gene>
<comment type="similarity">
    <text evidence="5">Belongs to the class-II pyridoxal-phosphate-dependent aminotransferase family. MalY/PatB cystathionine beta-lyase subfamily.</text>
</comment>
<sequence length="397" mass="45805">MKYDFEHTNGTRYGTGSGKWQAIEDTLHSRPQDIVPLSVADMEFKTAPEIVNGVKDALENTVLGYYQPTPAYYKAVGDWMKNRHHWQIKPEWIVNTDGIVRAFHVAVRAYTKPGEGVILMTPVYYPMYHAIQYNQRQLVENPLIDAGDHYEIDWADFEQKCQDPNVTMFLMCSPHNPGSRLWTKAEQEKIFAICQANHVLVVVDEIHNDLVMPGHQHVMFPTISKAAEQNCVVMTAPSKTFNLAGFQTSNIIIPNENLRQQFLAILYQGTPGPNCNYLGYKACYYAYTQGAAWLDQCLQVIQHNYQLVADFMQQNFPQIKVFKLEASYLLWMNWNGLNLDYKELQRINQQEAKLFFDEGAMFGKAAQGFERWNLAEPTHYVEEALQRMKQAYAKYVD</sequence>
<protein>
    <recommendedName>
        <fullName evidence="2">cysteine-S-conjugate beta-lyase</fullName>
        <ecNumber evidence="2">4.4.1.13</ecNumber>
    </recommendedName>
</protein>
<evidence type="ECO:0000256" key="5">
    <source>
        <dbReference type="ARBA" id="ARBA00037974"/>
    </source>
</evidence>
<dbReference type="GO" id="GO:0030170">
    <property type="term" value="F:pyridoxal phosphate binding"/>
    <property type="evidence" value="ECO:0007669"/>
    <property type="project" value="InterPro"/>
</dbReference>
<dbReference type="STRING" id="1423796.FC24_GL002001"/>
<dbReference type="Gene3D" id="3.90.1150.10">
    <property type="entry name" value="Aspartate Aminotransferase, domain 1"/>
    <property type="match status" value="1"/>
</dbReference>
<dbReference type="InterPro" id="IPR015422">
    <property type="entry name" value="PyrdxlP-dep_Trfase_small"/>
</dbReference>
<dbReference type="Proteomes" id="UP000051638">
    <property type="component" value="Unassembled WGS sequence"/>
</dbReference>
<comment type="caution">
    <text evidence="7">The sequence shown here is derived from an EMBL/GenBank/DDBJ whole genome shotgun (WGS) entry which is preliminary data.</text>
</comment>
<dbReference type="NCBIfam" id="TIGR04350">
    <property type="entry name" value="C_S_lyase_PatB"/>
    <property type="match status" value="1"/>
</dbReference>
<evidence type="ECO:0000256" key="1">
    <source>
        <dbReference type="ARBA" id="ARBA00001933"/>
    </source>
</evidence>
<evidence type="ECO:0000313" key="7">
    <source>
        <dbReference type="EMBL" id="KRM99698.1"/>
    </source>
</evidence>
<dbReference type="Gene3D" id="3.40.640.10">
    <property type="entry name" value="Type I PLP-dependent aspartate aminotransferase-like (Major domain)"/>
    <property type="match status" value="1"/>
</dbReference>
<dbReference type="Pfam" id="PF00155">
    <property type="entry name" value="Aminotran_1_2"/>
    <property type="match status" value="1"/>
</dbReference>
<evidence type="ECO:0000256" key="2">
    <source>
        <dbReference type="ARBA" id="ARBA00012224"/>
    </source>
</evidence>
<dbReference type="InterPro" id="IPR051798">
    <property type="entry name" value="Class-II_PLP-Dep_Aminotrans"/>
</dbReference>
<keyword evidence="4" id="KW-0456">Lyase</keyword>
<name>A0A0R2D8K8_9LACO</name>
<proteinExistence type="inferred from homology"/>
<keyword evidence="7" id="KW-0808">Transferase</keyword>
<keyword evidence="8" id="KW-1185">Reference proteome</keyword>
<dbReference type="PATRIC" id="fig|1423796.3.peg.2030"/>
<keyword evidence="3" id="KW-0663">Pyridoxal phosphate</keyword>
<dbReference type="SUPFAM" id="SSF53383">
    <property type="entry name" value="PLP-dependent transferases"/>
    <property type="match status" value="1"/>
</dbReference>
<feature type="domain" description="Aminotransferase class I/classII large" evidence="6">
    <location>
        <begin position="33"/>
        <end position="387"/>
    </location>
</feature>
<dbReference type="PANTHER" id="PTHR43525:SF1">
    <property type="entry name" value="PROTEIN MALY"/>
    <property type="match status" value="1"/>
</dbReference>
<dbReference type="AlphaFoldDB" id="A0A0R2D8K8"/>
<dbReference type="GO" id="GO:0047804">
    <property type="term" value="F:cysteine-S-conjugate beta-lyase activity"/>
    <property type="evidence" value="ECO:0007669"/>
    <property type="project" value="UniProtKB-EC"/>
</dbReference>